<evidence type="ECO:0000256" key="2">
    <source>
        <dbReference type="ARBA" id="ARBA00022801"/>
    </source>
</evidence>
<keyword evidence="2" id="KW-0378">Hydrolase</keyword>
<dbReference type="PROSITE" id="PS50965">
    <property type="entry name" value="NERD"/>
    <property type="match status" value="1"/>
</dbReference>
<dbReference type="SUPFAM" id="SSF52540">
    <property type="entry name" value="P-loop containing nucleoside triphosphate hydrolases"/>
    <property type="match status" value="1"/>
</dbReference>
<keyword evidence="4" id="KW-0067">ATP-binding</keyword>
<feature type="domain" description="NERD" evidence="5">
    <location>
        <begin position="12"/>
        <end position="126"/>
    </location>
</feature>
<evidence type="ECO:0000313" key="6">
    <source>
        <dbReference type="EMBL" id="ART75161.1"/>
    </source>
</evidence>
<dbReference type="RefSeq" id="WP_088017092.1">
    <property type="nucleotide sequence ID" value="NZ_CP020880.1"/>
</dbReference>
<protein>
    <submittedName>
        <fullName evidence="6">Nuclease</fullName>
    </submittedName>
</protein>
<organism evidence="6 7">
    <name type="scientific">Sutcliffiella horikoshii</name>
    <dbReference type="NCBI Taxonomy" id="79883"/>
    <lineage>
        <taxon>Bacteria</taxon>
        <taxon>Bacillati</taxon>
        <taxon>Bacillota</taxon>
        <taxon>Bacilli</taxon>
        <taxon>Bacillales</taxon>
        <taxon>Bacillaceae</taxon>
        <taxon>Sutcliffiella</taxon>
    </lineage>
</organism>
<dbReference type="Proteomes" id="UP000195573">
    <property type="component" value="Chromosome"/>
</dbReference>
<evidence type="ECO:0000259" key="5">
    <source>
        <dbReference type="PROSITE" id="PS50965"/>
    </source>
</evidence>
<evidence type="ECO:0000256" key="1">
    <source>
        <dbReference type="ARBA" id="ARBA00022741"/>
    </source>
</evidence>
<dbReference type="Pfam" id="PF13361">
    <property type="entry name" value="UvrD_C"/>
    <property type="match status" value="2"/>
</dbReference>
<evidence type="ECO:0000256" key="3">
    <source>
        <dbReference type="ARBA" id="ARBA00022806"/>
    </source>
</evidence>
<dbReference type="InterPro" id="IPR014017">
    <property type="entry name" value="DNA_helicase_UvrD-like_C"/>
</dbReference>
<accession>A0ABN4ZHB1</accession>
<dbReference type="Pfam" id="PF08378">
    <property type="entry name" value="NERD"/>
    <property type="match status" value="1"/>
</dbReference>
<proteinExistence type="predicted"/>
<dbReference type="InterPro" id="IPR000212">
    <property type="entry name" value="DNA_helicase_UvrD/REP"/>
</dbReference>
<dbReference type="InterPro" id="IPR011528">
    <property type="entry name" value="NERD"/>
</dbReference>
<evidence type="ECO:0000256" key="4">
    <source>
        <dbReference type="ARBA" id="ARBA00022840"/>
    </source>
</evidence>
<keyword evidence="3" id="KW-0347">Helicase</keyword>
<reference evidence="6 7" key="1">
    <citation type="submission" date="2017-04" db="EMBL/GenBank/DDBJ databases">
        <title>Complete Genome Sequence of the Bacillus horikoshii 20a strain from Cuatro Cienegas, Coahuila, Mexico.</title>
        <authorList>
            <person name="Zarza E."/>
            <person name="Alcaraz L.D."/>
            <person name="Aguilar-Salinas B."/>
            <person name="Islas A."/>
            <person name="Olmedo-Alvarez G."/>
        </authorList>
    </citation>
    <scope>NUCLEOTIDE SEQUENCE [LARGE SCALE GENOMIC DNA]</scope>
    <source>
        <strain evidence="6 7">20a</strain>
    </source>
</reference>
<gene>
    <name evidence="6" type="ORF">B4U37_03480</name>
</gene>
<dbReference type="Pfam" id="PF13245">
    <property type="entry name" value="AAA_19"/>
    <property type="match status" value="1"/>
</dbReference>
<name>A0ABN4ZHB1_9BACI</name>
<dbReference type="Gene3D" id="3.40.50.300">
    <property type="entry name" value="P-loop containing nucleotide triphosphate hydrolases"/>
    <property type="match status" value="2"/>
</dbReference>
<dbReference type="PANTHER" id="PTHR11070">
    <property type="entry name" value="UVRD / RECB / PCRA DNA HELICASE FAMILY MEMBER"/>
    <property type="match status" value="1"/>
</dbReference>
<evidence type="ECO:0000313" key="7">
    <source>
        <dbReference type="Proteomes" id="UP000195573"/>
    </source>
</evidence>
<dbReference type="InterPro" id="IPR027417">
    <property type="entry name" value="P-loop_NTPase"/>
</dbReference>
<keyword evidence="1" id="KW-0547">Nucleotide-binding</keyword>
<dbReference type="PANTHER" id="PTHR11070:SF45">
    <property type="entry name" value="DNA 3'-5' HELICASE"/>
    <property type="match status" value="1"/>
</dbReference>
<dbReference type="GeneID" id="96737493"/>
<keyword evidence="7" id="KW-1185">Reference proteome</keyword>
<sequence length="642" mass="74410">MAVTVPETIRSSATSGERILFRTLKEYLPDDYIVYFEPEIQGTRPDFVVIGPDLGLIVLEVKDYTRNTLYQLNKDEWTIRDTGGNLHSVKSPLKQARDYVFKINDVLKKDKNLIQTEGKHQFKLKFPYGYGVVFTRLNQKQVLEDGIYSIIDPDSMLTREEIDPDYEEFSEEVLAEKLINMFQVPFRLREPLTYEEINTIRYYLFPEVRIGAEFKEPVPYQDQLLLSLRDIKTMDFHQENMAKQIGDKNRLIRGVAGSGKTIILASRAKMLAKENPNWRILILCYNISLSQNIAQIVRAMALEPDNLFDFHFGDGEIQIQPTPRNIEVRNFHQWLKNDLKMSEGIIDTYIEKLEKGEAIAPKYDAILIDEGQDFEASWLHLVSLCLNPETKALLLVEDRAQTIYPRKRSYLKDTGLDFRGRSKILNINYRNTSQIVNCAWDFFQKNSSLQNKVVVGETEGVEIISPKSTKRKGPEPAILKAESFAKEMHIIARQIQQLHQVRKVPYSEMLILYRVKRTHKADIIGTIQKALQKEGIPATWITENEASKRAFNREEETVKISTIDSSKGLDFQAVFIVKADTMPFPLEKDKEREVSLMYIGMTRAKEYLCISYSGESEFTSYFEEWKEELLTSTREKKAINRK</sequence>
<dbReference type="EMBL" id="CP020880">
    <property type="protein sequence ID" value="ART75161.1"/>
    <property type="molecule type" value="Genomic_DNA"/>
</dbReference>